<dbReference type="PANTHER" id="PTHR31286">
    <property type="entry name" value="GLYCINE-RICH CELL WALL STRUCTURAL PROTEIN 1.8-LIKE"/>
    <property type="match status" value="1"/>
</dbReference>
<feature type="region of interest" description="Disordered" evidence="1">
    <location>
        <begin position="594"/>
        <end position="624"/>
    </location>
</feature>
<keyword evidence="4" id="KW-1185">Reference proteome</keyword>
<accession>A0A5J9W1I8</accession>
<gene>
    <name evidence="3" type="ORF">EJB05_08685</name>
</gene>
<protein>
    <recommendedName>
        <fullName evidence="2">Zinc knuckle CX2CX4HX4C domain-containing protein</fullName>
    </recommendedName>
</protein>
<feature type="region of interest" description="Disordered" evidence="1">
    <location>
        <begin position="493"/>
        <end position="558"/>
    </location>
</feature>
<organism evidence="3 4">
    <name type="scientific">Eragrostis curvula</name>
    <name type="common">weeping love grass</name>
    <dbReference type="NCBI Taxonomy" id="38414"/>
    <lineage>
        <taxon>Eukaryota</taxon>
        <taxon>Viridiplantae</taxon>
        <taxon>Streptophyta</taxon>
        <taxon>Embryophyta</taxon>
        <taxon>Tracheophyta</taxon>
        <taxon>Spermatophyta</taxon>
        <taxon>Magnoliopsida</taxon>
        <taxon>Liliopsida</taxon>
        <taxon>Poales</taxon>
        <taxon>Poaceae</taxon>
        <taxon>PACMAD clade</taxon>
        <taxon>Chloridoideae</taxon>
        <taxon>Eragrostideae</taxon>
        <taxon>Eragrostidinae</taxon>
        <taxon>Eragrostis</taxon>
    </lineage>
</organism>
<name>A0A5J9W1I8_9POAL</name>
<evidence type="ECO:0000256" key="1">
    <source>
        <dbReference type="SAM" id="MobiDB-lite"/>
    </source>
</evidence>
<dbReference type="Gramene" id="TVU42289">
    <property type="protein sequence ID" value="TVU42289"/>
    <property type="gene ID" value="EJB05_08685"/>
</dbReference>
<feature type="compositionally biased region" description="Polar residues" evidence="1">
    <location>
        <begin position="508"/>
        <end position="547"/>
    </location>
</feature>
<feature type="non-terminal residue" evidence="3">
    <location>
        <position position="1"/>
    </location>
</feature>
<dbReference type="Pfam" id="PF14392">
    <property type="entry name" value="zf-CCHC_4"/>
    <property type="match status" value="1"/>
</dbReference>
<dbReference type="InterPro" id="IPR025836">
    <property type="entry name" value="Zn_knuckle_CX2CX4HX4C"/>
</dbReference>
<evidence type="ECO:0000259" key="2">
    <source>
        <dbReference type="Pfam" id="PF14392"/>
    </source>
</evidence>
<reference evidence="3 4" key="1">
    <citation type="journal article" date="2019" name="Sci. Rep.">
        <title>A high-quality genome of Eragrostis curvula grass provides insights into Poaceae evolution and supports new strategies to enhance forage quality.</title>
        <authorList>
            <person name="Carballo J."/>
            <person name="Santos B.A.C.M."/>
            <person name="Zappacosta D."/>
            <person name="Garbus I."/>
            <person name="Selva J.P."/>
            <person name="Gallo C.A."/>
            <person name="Diaz A."/>
            <person name="Albertini E."/>
            <person name="Caccamo M."/>
            <person name="Echenique V."/>
        </authorList>
    </citation>
    <scope>NUCLEOTIDE SEQUENCE [LARGE SCALE GENOMIC DNA]</scope>
    <source>
        <strain evidence="4">cv. Victoria</strain>
        <tissue evidence="3">Leaf</tissue>
    </source>
</reference>
<evidence type="ECO:0000313" key="4">
    <source>
        <dbReference type="Proteomes" id="UP000324897"/>
    </source>
</evidence>
<dbReference type="EMBL" id="RWGY01000005">
    <property type="protein sequence ID" value="TVU42289.1"/>
    <property type="molecule type" value="Genomic_DNA"/>
</dbReference>
<sequence>MDVDPNPPAIFPPDPSAQLEFDFQSLNLSHKEVIQIDLEDQEQEQIDTSCSLLFKVGPPEGSASRNISLFVFERAMKAAWGTRFYKVEQLALNIFVAYFRTEEDLRWIWQRQPWLVERETMLVEYVDPSGSKPKDLYTFSISLLTFIYMPLRSVDLVEKIIQKIGVKDPSVPLSESSMFRVAEYIFARVVLDVSKPLIDSVAISISKEKKIKVFIHYEKLVKICNFCGHLFHNVSSCTKRHQFIMNLSPGEAAKVPEEIYGKWRTQEFEIPTEAREEKDGRSHNAYIQSFRDFFQKSSGSLAAPGIGNQSREEEIFSRNSSNLQIVAAAKQQENAFNATGTQATGSSQYLPESYGQAFQVQKDNLSSGIGPQYAYAGIFSPQSQQGNTQLQSWQAQNPLHSSNQWKQQLNPFVFHGSRQQVMQNSSNQNAGQQLQSQVNPFILQSAGQQNIEANNQGRDKQIQGMGTSDSQFASASLDVSVLTEHMKNKQLTLENQLIPTAKSRRRNGSQSRWDQETSAGNDGTQAKESSYGVSAQESPTTQNLTHGDNQDPGGNHQSECIRSVKVIGNASDSTGLTQDKLQVKDQYGFIDESAMSLDDGSQPVDNTSLPDRALAPALKAPREP</sequence>
<dbReference type="InterPro" id="IPR040256">
    <property type="entry name" value="At4g02000-like"/>
</dbReference>
<evidence type="ECO:0000313" key="3">
    <source>
        <dbReference type="EMBL" id="TVU42289.1"/>
    </source>
</evidence>
<dbReference type="PANTHER" id="PTHR31286:SF167">
    <property type="entry name" value="OS09G0268800 PROTEIN"/>
    <property type="match status" value="1"/>
</dbReference>
<dbReference type="OrthoDB" id="694575at2759"/>
<feature type="domain" description="Zinc knuckle CX2CX4HX4C" evidence="2">
    <location>
        <begin position="191"/>
        <end position="239"/>
    </location>
</feature>
<proteinExistence type="predicted"/>
<dbReference type="Proteomes" id="UP000324897">
    <property type="component" value="Unassembled WGS sequence"/>
</dbReference>
<comment type="caution">
    <text evidence="3">The sequence shown here is derived from an EMBL/GenBank/DDBJ whole genome shotgun (WGS) entry which is preliminary data.</text>
</comment>
<dbReference type="AlphaFoldDB" id="A0A5J9W1I8"/>